<proteinExistence type="predicted"/>
<gene>
    <name evidence="1" type="ORF">GPM918_LOCUS7686</name>
    <name evidence="2" type="ORF">SRO942_LOCUS7686</name>
</gene>
<protein>
    <submittedName>
        <fullName evidence="1">Uncharacterized protein</fullName>
    </submittedName>
</protein>
<sequence length="627" mass="69624">METMDYLSPYDTSTLPFFNDFLDIDLLSASDTAGIDQNDDWIKPLLTDEFDYFQFDQQTNASMGDDHFLSLSDNDDKLSKSSFFIDDSWITANDLFPPSLMVTSEQQTPTTTGHSEILEIQEPKGKGYEQEQYSNSLFVNGNEITFINSIGTDTNPLAGITANDLASLFEQFEEPKASVVIIAEDATRCSDLKPTTSLCETDLLHHHRTPCCCQFSSNYRYTSSKQTRRTNPREVILFRNGEFISKEPANKGSGSTSTTVCCHHQSTPPSLQTTTTVSPSAITGTGVNAVAQVVACNVLRQATANDAFIENLNNLKREPEENECCCREKQSVDVAAAAARAHASCLYDNSSTLKILGCNATVPVSVTPYLSPACSPKLEFLTTDGTKIIAETEDKKDFKDRIDRQYGFCQTADAVATTQVITIKKEIKQEPQIPTTATLISYPPKPKVNLLPKTPLPLQTVPTSVAIFKTVKKPINKTLNRIQHGYVTFSDANSASIALQHVNDGYNGYQRFQRMHIGGNTVTNLHMNHNIKRRFTDQQAKQEDQDAIENLKSVLSSYDNKHLCFDTLTPPGTPISPQTQYQLFIPKLEQHQQKPLATTRDITHIIVDPFSVLAASKPRTITVVKNK</sequence>
<dbReference type="EMBL" id="CAJOBC010001273">
    <property type="protein sequence ID" value="CAF3668405.1"/>
    <property type="molecule type" value="Genomic_DNA"/>
</dbReference>
<accession>A0A813YD12</accession>
<evidence type="ECO:0000313" key="1">
    <source>
        <dbReference type="EMBL" id="CAF0882466.1"/>
    </source>
</evidence>
<keyword evidence="3" id="KW-1185">Reference proteome</keyword>
<dbReference type="OrthoDB" id="10051737at2759"/>
<dbReference type="Proteomes" id="UP000663829">
    <property type="component" value="Unassembled WGS sequence"/>
</dbReference>
<dbReference type="EMBL" id="CAJNOQ010001273">
    <property type="protein sequence ID" value="CAF0882466.1"/>
    <property type="molecule type" value="Genomic_DNA"/>
</dbReference>
<comment type="caution">
    <text evidence="1">The sequence shown here is derived from an EMBL/GenBank/DDBJ whole genome shotgun (WGS) entry which is preliminary data.</text>
</comment>
<name>A0A813YD12_9BILA</name>
<evidence type="ECO:0000313" key="2">
    <source>
        <dbReference type="EMBL" id="CAF3668405.1"/>
    </source>
</evidence>
<organism evidence="1 3">
    <name type="scientific">Didymodactylos carnosus</name>
    <dbReference type="NCBI Taxonomy" id="1234261"/>
    <lineage>
        <taxon>Eukaryota</taxon>
        <taxon>Metazoa</taxon>
        <taxon>Spiralia</taxon>
        <taxon>Gnathifera</taxon>
        <taxon>Rotifera</taxon>
        <taxon>Eurotatoria</taxon>
        <taxon>Bdelloidea</taxon>
        <taxon>Philodinida</taxon>
        <taxon>Philodinidae</taxon>
        <taxon>Didymodactylos</taxon>
    </lineage>
</organism>
<evidence type="ECO:0000313" key="3">
    <source>
        <dbReference type="Proteomes" id="UP000663829"/>
    </source>
</evidence>
<dbReference type="AlphaFoldDB" id="A0A813YD12"/>
<dbReference type="Proteomes" id="UP000681722">
    <property type="component" value="Unassembled WGS sequence"/>
</dbReference>
<reference evidence="1" key="1">
    <citation type="submission" date="2021-02" db="EMBL/GenBank/DDBJ databases">
        <authorList>
            <person name="Nowell W R."/>
        </authorList>
    </citation>
    <scope>NUCLEOTIDE SEQUENCE</scope>
</reference>